<dbReference type="SUPFAM" id="SSF51735">
    <property type="entry name" value="NAD(P)-binding Rossmann-fold domains"/>
    <property type="match status" value="1"/>
</dbReference>
<dbReference type="InterPro" id="IPR036291">
    <property type="entry name" value="NAD(P)-bd_dom_sf"/>
</dbReference>
<dbReference type="PANTHER" id="PTHR32487">
    <property type="entry name" value="3-OXO-DELTA(4,5)-STEROID 5-BETA-REDUCTASE"/>
    <property type="match status" value="1"/>
</dbReference>
<dbReference type="CDD" id="cd08948">
    <property type="entry name" value="5beta-POR_like_SDR_a"/>
    <property type="match status" value="1"/>
</dbReference>
<dbReference type="Pfam" id="PF22917">
    <property type="entry name" value="PRISE"/>
    <property type="match status" value="1"/>
</dbReference>
<dbReference type="AlphaFoldDB" id="A0A1S9RZN3"/>
<evidence type="ECO:0000313" key="3">
    <source>
        <dbReference type="Proteomes" id="UP000190744"/>
    </source>
</evidence>
<dbReference type="InterPro" id="IPR055222">
    <property type="entry name" value="PRISE-like_Rossmann-fold"/>
</dbReference>
<dbReference type="PANTHER" id="PTHR32487:SF8">
    <property type="entry name" value="NAD-DEPENDENT EPIMERASE_DEHYDRATASE DOMAIN-CONTAINING PROTEIN"/>
    <property type="match status" value="1"/>
</dbReference>
<evidence type="ECO:0000313" key="2">
    <source>
        <dbReference type="EMBL" id="OOQ90955.1"/>
    </source>
</evidence>
<reference evidence="3" key="1">
    <citation type="submission" date="2015-09" db="EMBL/GenBank/DDBJ databases">
        <authorList>
            <person name="Fill T.P."/>
            <person name="Baretta J.F."/>
            <person name="de Almeida L.G."/>
            <person name="Rocha M."/>
            <person name="de Souza D.H."/>
            <person name="Malavazi I."/>
            <person name="Cerdeira L.T."/>
            <person name="Hong H."/>
            <person name="Samborskyy M."/>
            <person name="de Vasconcelos A.T."/>
            <person name="Leadlay P."/>
            <person name="Rodrigues-Filho E."/>
        </authorList>
    </citation>
    <scope>NUCLEOTIDE SEQUENCE [LARGE SCALE GENOMIC DNA]</scope>
    <source>
        <strain evidence="3">LaBioMMi 136</strain>
    </source>
</reference>
<organism evidence="2 3">
    <name type="scientific">Penicillium brasilianum</name>
    <dbReference type="NCBI Taxonomy" id="104259"/>
    <lineage>
        <taxon>Eukaryota</taxon>
        <taxon>Fungi</taxon>
        <taxon>Dikarya</taxon>
        <taxon>Ascomycota</taxon>
        <taxon>Pezizomycotina</taxon>
        <taxon>Eurotiomycetes</taxon>
        <taxon>Eurotiomycetidae</taxon>
        <taxon>Eurotiales</taxon>
        <taxon>Aspergillaceae</taxon>
        <taxon>Penicillium</taxon>
    </lineage>
</organism>
<evidence type="ECO:0000259" key="1">
    <source>
        <dbReference type="Pfam" id="PF22917"/>
    </source>
</evidence>
<gene>
    <name evidence="2" type="ORF">PEBR_01735</name>
</gene>
<dbReference type="EMBL" id="LJBN01000026">
    <property type="protein sequence ID" value="OOQ90955.1"/>
    <property type="molecule type" value="Genomic_DNA"/>
</dbReference>
<protein>
    <submittedName>
        <fullName evidence="2">SirQ protein</fullName>
    </submittedName>
</protein>
<name>A0A1S9RZN3_PENBI</name>
<feature type="domain" description="PRISE-like Rossmann-fold" evidence="1">
    <location>
        <begin position="9"/>
        <end position="393"/>
    </location>
</feature>
<comment type="caution">
    <text evidence="2">The sequence shown here is derived from an EMBL/GenBank/DDBJ whole genome shotgun (WGS) entry which is preliminary data.</text>
</comment>
<dbReference type="Proteomes" id="UP000190744">
    <property type="component" value="Unassembled WGS sequence"/>
</dbReference>
<accession>A0A1S9RZN3</accession>
<proteinExistence type="predicted"/>
<dbReference type="Gene3D" id="3.40.50.720">
    <property type="entry name" value="NAD(P)-binding Rossmann-like Domain"/>
    <property type="match status" value="1"/>
</dbReference>
<sequence length="394" mass="43706">MAPHQNNHAIVFGCSGINGWALVNQLLSGYPAAGAFSKVTAISNRPFKPEDAGWPRDAGDRLQIVSGIDLSAGDDLSLKKTLAEKISSVKTVSHIYYAAYRESRDGAEESRLNKEMLRAAVQSIEDLSPVLKFVTLITGTKVYGVMMFDKFPFRGQTPLKESYPRIPEEYAKNLFYYHLVDLLHELSAGKSWSWCEVRPDIIIGVAPFGNANCIAQTTGIFLGLYRALEGPGARVAFPGTEAGWKLLSTDSNQDIIAQFCIHASLQPREKVHGQAFNIGDSATPLSWEKRWPILASYFGLEGVGPSDDAVTGPEYVERHKEKFQALCQDRGLKEDIMYTSIRNTGSRGSVMKLMDFDRNLDLSKARALGFNSELSTESSWYTAFDRVREAKLML</sequence>